<dbReference type="KEGG" id="swi:Swit_2048"/>
<accession>A0A9J9HBH2</accession>
<evidence type="ECO:0000313" key="7">
    <source>
        <dbReference type="EMBL" id="ABQ68407.1"/>
    </source>
</evidence>
<dbReference type="PANTHER" id="PTHR47506:SF1">
    <property type="entry name" value="HTH-TYPE TRANSCRIPTIONAL REGULATOR YJDC"/>
    <property type="match status" value="1"/>
</dbReference>
<proteinExistence type="predicted"/>
<feature type="DNA-binding region" description="H-T-H motif" evidence="4">
    <location>
        <begin position="78"/>
        <end position="97"/>
    </location>
</feature>
<protein>
    <submittedName>
        <fullName evidence="7">Transcriptional regulator, TetR family</fullName>
    </submittedName>
</protein>
<evidence type="ECO:0000256" key="3">
    <source>
        <dbReference type="ARBA" id="ARBA00023163"/>
    </source>
</evidence>
<dbReference type="InterPro" id="IPR001647">
    <property type="entry name" value="HTH_TetR"/>
</dbReference>
<dbReference type="PROSITE" id="PS50977">
    <property type="entry name" value="HTH_TETR_2"/>
    <property type="match status" value="1"/>
</dbReference>
<dbReference type="Pfam" id="PF00440">
    <property type="entry name" value="TetR_N"/>
    <property type="match status" value="1"/>
</dbReference>
<keyword evidence="1" id="KW-0805">Transcription regulation</keyword>
<evidence type="ECO:0000259" key="6">
    <source>
        <dbReference type="PROSITE" id="PS50977"/>
    </source>
</evidence>
<dbReference type="PANTHER" id="PTHR47506">
    <property type="entry name" value="TRANSCRIPTIONAL REGULATORY PROTEIN"/>
    <property type="match status" value="1"/>
</dbReference>
<feature type="compositionally biased region" description="Low complexity" evidence="5">
    <location>
        <begin position="30"/>
        <end position="48"/>
    </location>
</feature>
<evidence type="ECO:0000256" key="5">
    <source>
        <dbReference type="SAM" id="MobiDB-lite"/>
    </source>
</evidence>
<dbReference type="EMBL" id="CP000699">
    <property type="protein sequence ID" value="ABQ68407.1"/>
    <property type="molecule type" value="Genomic_DNA"/>
</dbReference>
<dbReference type="AlphaFoldDB" id="A0A9J9HBH2"/>
<dbReference type="GO" id="GO:0003677">
    <property type="term" value="F:DNA binding"/>
    <property type="evidence" value="ECO:0007669"/>
    <property type="project" value="UniProtKB-UniRule"/>
</dbReference>
<gene>
    <name evidence="7" type="ordered locus">Swit_2048</name>
</gene>
<dbReference type="Gene3D" id="1.10.357.10">
    <property type="entry name" value="Tetracycline Repressor, domain 2"/>
    <property type="match status" value="1"/>
</dbReference>
<dbReference type="InterPro" id="IPR023772">
    <property type="entry name" value="DNA-bd_HTH_TetR-type_CS"/>
</dbReference>
<feature type="region of interest" description="Disordered" evidence="5">
    <location>
        <begin position="30"/>
        <end position="55"/>
    </location>
</feature>
<evidence type="ECO:0000256" key="1">
    <source>
        <dbReference type="ARBA" id="ARBA00023015"/>
    </source>
</evidence>
<reference evidence="7 8" key="1">
    <citation type="journal article" date="2010" name="J. Bacteriol.">
        <title>Genome sequence of the dioxin-mineralizing bacterium Sphingomonas wittichii RW1.</title>
        <authorList>
            <person name="Miller T.R."/>
            <person name="Delcher A.L."/>
            <person name="Salzberg S.L."/>
            <person name="Saunders E."/>
            <person name="Detter J.C."/>
            <person name="Halden R.U."/>
        </authorList>
    </citation>
    <scope>NUCLEOTIDE SEQUENCE [LARGE SCALE GENOMIC DNA]</scope>
    <source>
        <strain evidence="8">DSM 6014 / CCUG 31198 / JCM 15750 / NBRC 105917 / EY 4224 / RW1</strain>
    </source>
</reference>
<sequence>MYHHDVPLSSSTGDSARSLWQTALMSTAAGRSISSGRRSRARPAGPTRLQREQKQATRERLLKAAEKVFSTTSYAATSVEEIIAGAGVGRTSFYRHFDSKWSIASALCEQVMPDVWAHWEELSRLGDPGEDAIADWLRHRVALYGRHRALFAVMKEAVAIEANGFDAIEQMHVGVIEVLSKGLPAFALALRQSPAGREARVMASLLLMQLDEFNYRLAVHGWDVDFDVAVRMMAKQIRRFIEHTDPDRR</sequence>
<keyword evidence="2 4" id="KW-0238">DNA-binding</keyword>
<evidence type="ECO:0000256" key="2">
    <source>
        <dbReference type="ARBA" id="ARBA00023125"/>
    </source>
</evidence>
<evidence type="ECO:0000313" key="8">
    <source>
        <dbReference type="Proteomes" id="UP000001989"/>
    </source>
</evidence>
<dbReference type="PRINTS" id="PR00455">
    <property type="entry name" value="HTHTETR"/>
</dbReference>
<keyword evidence="8" id="KW-1185">Reference proteome</keyword>
<dbReference type="Proteomes" id="UP000001989">
    <property type="component" value="Chromosome"/>
</dbReference>
<organism evidence="7 8">
    <name type="scientific">Rhizorhabdus wittichii (strain DSM 6014 / CCUG 31198 / JCM 15750 / NBRC 105917 / EY 4224 / RW1)</name>
    <name type="common">Sphingomonas wittichii</name>
    <dbReference type="NCBI Taxonomy" id="392499"/>
    <lineage>
        <taxon>Bacteria</taxon>
        <taxon>Pseudomonadati</taxon>
        <taxon>Pseudomonadota</taxon>
        <taxon>Alphaproteobacteria</taxon>
        <taxon>Sphingomonadales</taxon>
        <taxon>Sphingomonadaceae</taxon>
        <taxon>Rhizorhabdus</taxon>
    </lineage>
</organism>
<keyword evidence="3" id="KW-0804">Transcription</keyword>
<dbReference type="SUPFAM" id="SSF46689">
    <property type="entry name" value="Homeodomain-like"/>
    <property type="match status" value="1"/>
</dbReference>
<evidence type="ECO:0000256" key="4">
    <source>
        <dbReference type="PROSITE-ProRule" id="PRU00335"/>
    </source>
</evidence>
<feature type="domain" description="HTH tetR-type" evidence="6">
    <location>
        <begin position="55"/>
        <end position="115"/>
    </location>
</feature>
<dbReference type="PROSITE" id="PS01081">
    <property type="entry name" value="HTH_TETR_1"/>
    <property type="match status" value="1"/>
</dbReference>
<name>A0A9J9HBH2_RHIWR</name>
<dbReference type="InterPro" id="IPR009057">
    <property type="entry name" value="Homeodomain-like_sf"/>
</dbReference>